<accession>A0A2C5ZRA0</accession>
<keyword evidence="5 11" id="KW-0805">Transcription regulation</keyword>
<feature type="domain" description="Mediator complex subunit Med13 C-terminal" evidence="13">
    <location>
        <begin position="1172"/>
        <end position="1478"/>
    </location>
</feature>
<comment type="function">
    <text evidence="9 11">Component of the SRB8-11 complex. The SRB8-11 complex is a regulatory module of the Mediator complex which is itself involved in regulation of basal and activated RNA polymerase II-dependent transcription. The SRB8-11 complex may be involved in the transcriptional repression of a subset of genes regulated by Mediator. It may inhibit the association of the Mediator complex with RNA polymerase II to form the holoenzyme complex.</text>
</comment>
<dbReference type="Proteomes" id="UP000224854">
    <property type="component" value="Unassembled WGS sequence"/>
</dbReference>
<feature type="region of interest" description="Disordered" evidence="12">
    <location>
        <begin position="387"/>
        <end position="436"/>
    </location>
</feature>
<dbReference type="InterPro" id="IPR009401">
    <property type="entry name" value="Med13_C"/>
</dbReference>
<keyword evidence="4 11" id="KW-0678">Repressor</keyword>
<keyword evidence="17" id="KW-1185">Reference proteome</keyword>
<evidence type="ECO:0000313" key="16">
    <source>
        <dbReference type="EMBL" id="PHH82372.1"/>
    </source>
</evidence>
<evidence type="ECO:0000259" key="15">
    <source>
        <dbReference type="Pfam" id="PF18296"/>
    </source>
</evidence>
<keyword evidence="7 11" id="KW-0804">Transcription</keyword>
<evidence type="ECO:0000256" key="8">
    <source>
        <dbReference type="ARBA" id="ARBA00023242"/>
    </source>
</evidence>
<dbReference type="PANTHER" id="PTHR48249">
    <property type="entry name" value="MEDIATOR OF RNA POLYMERASE II TRANSCRIPTION SUBUNIT 13"/>
    <property type="match status" value="1"/>
</dbReference>
<reference evidence="16 17" key="1">
    <citation type="submission" date="2017-06" db="EMBL/GenBank/DDBJ databases">
        <title>Ant-infecting Ophiocordyceps genomes reveal a high diversity of potential behavioral manipulation genes and a possible major role for enterotoxins.</title>
        <authorList>
            <person name="De Bekker C."/>
            <person name="Evans H.C."/>
            <person name="Brachmann A."/>
            <person name="Hughes D.P."/>
        </authorList>
    </citation>
    <scope>NUCLEOTIDE SEQUENCE [LARGE SCALE GENOMIC DNA]</scope>
    <source>
        <strain evidence="16 17">1348a</strain>
    </source>
</reference>
<dbReference type="EMBL" id="NJEU01000062">
    <property type="protein sequence ID" value="PHH82372.1"/>
    <property type="molecule type" value="Genomic_DNA"/>
</dbReference>
<evidence type="ECO:0000256" key="11">
    <source>
        <dbReference type="RuleBase" id="RU364134"/>
    </source>
</evidence>
<protein>
    <recommendedName>
        <fullName evidence="3 11">Mediator of RNA polymerase II transcription subunit 13</fullName>
    </recommendedName>
    <alternativeName>
        <fullName evidence="10 11">Mediator complex subunit 13</fullName>
    </alternativeName>
</protein>
<keyword evidence="6 11" id="KW-0010">Activator</keyword>
<feature type="compositionally biased region" description="Polar residues" evidence="12">
    <location>
        <begin position="406"/>
        <end position="417"/>
    </location>
</feature>
<organism evidence="16 17">
    <name type="scientific">Ophiocordyceps australis</name>
    <dbReference type="NCBI Taxonomy" id="1399860"/>
    <lineage>
        <taxon>Eukaryota</taxon>
        <taxon>Fungi</taxon>
        <taxon>Dikarya</taxon>
        <taxon>Ascomycota</taxon>
        <taxon>Pezizomycotina</taxon>
        <taxon>Sordariomycetes</taxon>
        <taxon>Hypocreomycetidae</taxon>
        <taxon>Hypocreales</taxon>
        <taxon>Ophiocordycipitaceae</taxon>
        <taxon>Ophiocordyceps</taxon>
    </lineage>
</organism>
<dbReference type="InterPro" id="IPR051139">
    <property type="entry name" value="Mediator_complx_sub13"/>
</dbReference>
<evidence type="ECO:0000259" key="13">
    <source>
        <dbReference type="Pfam" id="PF06333"/>
    </source>
</evidence>
<feature type="compositionally biased region" description="Polar residues" evidence="12">
    <location>
        <begin position="749"/>
        <end position="764"/>
    </location>
</feature>
<evidence type="ECO:0000313" key="17">
    <source>
        <dbReference type="Proteomes" id="UP000224854"/>
    </source>
</evidence>
<evidence type="ECO:0000256" key="6">
    <source>
        <dbReference type="ARBA" id="ARBA00023159"/>
    </source>
</evidence>
<evidence type="ECO:0000256" key="1">
    <source>
        <dbReference type="ARBA" id="ARBA00004123"/>
    </source>
</evidence>
<feature type="region of interest" description="Disordered" evidence="12">
    <location>
        <begin position="585"/>
        <end position="621"/>
    </location>
</feature>
<dbReference type="GO" id="GO:0045944">
    <property type="term" value="P:positive regulation of transcription by RNA polymerase II"/>
    <property type="evidence" value="ECO:0007669"/>
    <property type="project" value="TreeGrafter"/>
</dbReference>
<feature type="domain" description="Mediator complex subunit Med13 N-terminal" evidence="14">
    <location>
        <begin position="11"/>
        <end position="340"/>
    </location>
</feature>
<dbReference type="Pfam" id="PF18296">
    <property type="entry name" value="MID_MedPIWI"/>
    <property type="match status" value="1"/>
</dbReference>
<dbReference type="Pfam" id="PF11597">
    <property type="entry name" value="Med13_N"/>
    <property type="match status" value="1"/>
</dbReference>
<evidence type="ECO:0000259" key="14">
    <source>
        <dbReference type="Pfam" id="PF11597"/>
    </source>
</evidence>
<evidence type="ECO:0000256" key="10">
    <source>
        <dbReference type="ARBA" id="ARBA00032008"/>
    </source>
</evidence>
<feature type="region of interest" description="Disordered" evidence="12">
    <location>
        <begin position="70"/>
        <end position="126"/>
    </location>
</feature>
<feature type="domain" description="MID" evidence="15">
    <location>
        <begin position="989"/>
        <end position="1162"/>
    </location>
</feature>
<evidence type="ECO:0000256" key="5">
    <source>
        <dbReference type="ARBA" id="ARBA00023015"/>
    </source>
</evidence>
<evidence type="ECO:0000256" key="2">
    <source>
        <dbReference type="ARBA" id="ARBA00009354"/>
    </source>
</evidence>
<dbReference type="PANTHER" id="PTHR48249:SF3">
    <property type="entry name" value="MEDIATOR OF RNA POLYMERASE II TRANSCRIPTION SUBUNIT 13"/>
    <property type="match status" value="1"/>
</dbReference>
<keyword evidence="8 11" id="KW-0539">Nucleus</keyword>
<dbReference type="InterPro" id="IPR041285">
    <property type="entry name" value="MID_MedPIWI"/>
</dbReference>
<name>A0A2C5ZRA0_9HYPO</name>
<evidence type="ECO:0000256" key="9">
    <source>
        <dbReference type="ARBA" id="ARBA00025661"/>
    </source>
</evidence>
<evidence type="ECO:0000256" key="7">
    <source>
        <dbReference type="ARBA" id="ARBA00023163"/>
    </source>
</evidence>
<evidence type="ECO:0000256" key="4">
    <source>
        <dbReference type="ARBA" id="ARBA00022491"/>
    </source>
</evidence>
<evidence type="ECO:0000256" key="3">
    <source>
        <dbReference type="ARBA" id="ARBA00019618"/>
    </source>
</evidence>
<feature type="compositionally biased region" description="Low complexity" evidence="12">
    <location>
        <begin position="79"/>
        <end position="95"/>
    </location>
</feature>
<feature type="compositionally biased region" description="Basic and acidic residues" evidence="12">
    <location>
        <begin position="114"/>
        <end position="125"/>
    </location>
</feature>
<dbReference type="GO" id="GO:0016592">
    <property type="term" value="C:mediator complex"/>
    <property type="evidence" value="ECO:0007669"/>
    <property type="project" value="InterPro"/>
</dbReference>
<proteinExistence type="inferred from homology"/>
<feature type="region of interest" description="Disordered" evidence="12">
    <location>
        <begin position="1344"/>
        <end position="1366"/>
    </location>
</feature>
<dbReference type="Pfam" id="PF06333">
    <property type="entry name" value="Med13_C"/>
    <property type="match status" value="1"/>
</dbReference>
<comment type="subcellular location">
    <subcellularLocation>
        <location evidence="1 11">Nucleus</location>
    </subcellularLocation>
</comment>
<dbReference type="GO" id="GO:0003713">
    <property type="term" value="F:transcription coactivator activity"/>
    <property type="evidence" value="ECO:0007669"/>
    <property type="project" value="TreeGrafter"/>
</dbReference>
<feature type="region of interest" description="Disordered" evidence="12">
    <location>
        <begin position="731"/>
        <end position="805"/>
    </location>
</feature>
<comment type="subunit">
    <text evidence="11">Component of the SRB8-11 complex, which itself associates with the Mediator complex.</text>
</comment>
<feature type="compositionally biased region" description="Acidic residues" evidence="12">
    <location>
        <begin position="733"/>
        <end position="747"/>
    </location>
</feature>
<sequence>MGFASAALDIEYALRQDGHLVLYDALRRSIWHFQVVAKDGCSPINSRTLDSSLDLCGHALALKEQGSLDPASLQRSRPQLQQASQTATSSLSCSSNPDQSPRNAFTPPAQPSLHDSDTKPTDNKTEASSTKVVYANFISAIHSSLSWAFCIKTGAVPLNHQTMLLPPEPLEAGHDGEAGEYDPDQPPLLATFKTNLTTTGSLVVGLCLSPCNGLEPLLHQVTATLTLPGTSILAAPFGVWASQPFQALAEAGTTSLVPSPNTQALSQHGGPNFRDSLWKQACIRVLNLRGVSASGLEGCYWASLMVFNLKSSPGDEETRRPSASTASAATMPWPGPLCFRKKTIDVLPTGRVGDTLLSGVQVSHDALGSARGWYDSGPVRDEQLMKRRAERAAASKELGPADVRASKQSTSASSPGTGRNAGASVASVIYPTPPDGLQLPSGVTPSLDGTLSSPGNTLPAAPPVDIEQVTSAAAAVSDMFEVVAASEAKRGRSDANLLGEADTMFGDMDGDMFGDNDITEADFSFFDAQPGAMDLDLPMEDVALGAQTGQSCQELGTDLDKAQASGSHAKTVQGHADRENIVFAKPELKHARSSRNEASGQRGRDSAPAGTKRESSPFDPHTVFKRVRASLSATASNRAAKAFDSVTFDTSLPLIDKKYSHGGQYDYTKSANWATPKVEPGTLPETDYLKRHGRQARKRKESGLDAGSLVRTLTGLEPPICQSTLARLNNMQMDDDGSSDESDEDDSSYTTNEPASPVKSSVKSGTGRLMAPDDDGHNNCNGDVDGTSSNSPNPSPTALAQADEPDEQLIGELGRLAKDSETEVPLSLFFSDPEPLNLEISIGDEIFIQVAQILTQQAAIGSLEISDFPDEAMALPDTNLHSQALSVHVRNAQHLLRQVTPWFLGGAEAVNFKGLLDVADIALMGQQSRLQSRSIPGRDPNAEPVRPSNLYQIPGSHLEVRRSDAKLSALPSAISFWESLGLSPASGSKDVNAVCVFPSWSGMADNVRCFMDCVKSVYEMLKLGSWDSMPLGGQGQQDGILPYQVDVSLASPQGTNGARASALGQSMQVLREALCGLEASRANVVVYYVYSPSTPATIVEACIAFQQLSDAHRRWLAVQGEGQARELVLQLVSLRTVSSSSSVVVASARELAKLCMETYDRCGPLGGWAAGPAIKLEQALPRIIDFKLKSTPSASLMRENSCIHVAYAQSMDKRWVTAAWTDDRGTQQETASYCLGRKGMPLSRSMTEVATEIWETTLGLISQCKVHWRIVMTKCSPMEQQEVDVWKELVRNTTDMSVAIVLLAVDSSPSLQLVPPAIKLPSATAALLSTPVSTPQAGIMSPEPASGGAMASGTTPGAEGSIGAGAGASDAEADAVLVDVTEQTWGAVSGHRFSNPSSTTDVKPGQMSGYLVKRTGPRAEDTPVLMEVNLIYADATPRSPETMLREMMSYFRGLGTLARARGVVARETDVRPWHVAVAEKGVRAVYLLM</sequence>
<comment type="similarity">
    <text evidence="2 11">Belongs to the Mediator complex subunit 13 family.</text>
</comment>
<dbReference type="OrthoDB" id="103819at2759"/>
<evidence type="ECO:0000256" key="12">
    <source>
        <dbReference type="SAM" id="MobiDB-lite"/>
    </source>
</evidence>
<comment type="caution">
    <text evidence="16">The sequence shown here is derived from an EMBL/GenBank/DDBJ whole genome shotgun (WGS) entry which is preliminary data.</text>
</comment>
<gene>
    <name evidence="16" type="ORF">CDD82_6207</name>
</gene>
<dbReference type="InterPro" id="IPR021643">
    <property type="entry name" value="Mediator_Med13_N"/>
</dbReference>